<dbReference type="PANTHER" id="PTHR45710">
    <property type="entry name" value="C-TYPE LECTIN DOMAIN-CONTAINING PROTEIN 180"/>
    <property type="match status" value="1"/>
</dbReference>
<reference evidence="2 3" key="1">
    <citation type="journal article" date="2018" name="Sci. Rep.">
        <title>Genomic signatures of local adaptation to the degree of environmental predictability in rotifers.</title>
        <authorList>
            <person name="Franch-Gras L."/>
            <person name="Hahn C."/>
            <person name="Garcia-Roger E.M."/>
            <person name="Carmona M.J."/>
            <person name="Serra M."/>
            <person name="Gomez A."/>
        </authorList>
    </citation>
    <scope>NUCLEOTIDE SEQUENCE [LARGE SCALE GENOMIC DNA]</scope>
    <source>
        <strain evidence="2">HYR1</strain>
    </source>
</reference>
<dbReference type="AlphaFoldDB" id="A0A3M7QPG4"/>
<dbReference type="SUPFAM" id="SSF56436">
    <property type="entry name" value="C-type lectin-like"/>
    <property type="match status" value="1"/>
</dbReference>
<sequence>MCKTLHLSSFNIFWSSATSKYNETVECQTAFVSNSHEPSKALMSLKNYHVFRYKDSCYFASKFELKFHQSTNECRKRNNSDLFYINNDQEIDHIWHIENKISIFLNQRLIDKENDGTPDEKHYHIGLKFDSQNNHWFWSNGLEFNQNLNQKIKNDISKIGLGFSAYLLFVTGKTTTLAVSPRNSSRKNFICRLIIDHCLNNKKCGPNGSCQNDYFNKGYKVHSECSNINLLLSFCCSLYCQISGKNKYNQKFNLDKYQKKSKNNNFILLIQNAQNVNKICSWIILYDQKTIFIPIFLTLVLYLNKNSSVFETPLDPFSKQDRFITSLLDNRQSNRKCFKF</sequence>
<keyword evidence="3" id="KW-1185">Reference proteome</keyword>
<evidence type="ECO:0000259" key="1">
    <source>
        <dbReference type="SMART" id="SM00034"/>
    </source>
</evidence>
<gene>
    <name evidence="2" type="ORF">BpHYR1_039314</name>
</gene>
<dbReference type="InterPro" id="IPR016186">
    <property type="entry name" value="C-type_lectin-like/link_sf"/>
</dbReference>
<evidence type="ECO:0000313" key="2">
    <source>
        <dbReference type="EMBL" id="RNA13232.1"/>
    </source>
</evidence>
<dbReference type="InterPro" id="IPR050828">
    <property type="entry name" value="C-type_lectin/matrix_domain"/>
</dbReference>
<proteinExistence type="predicted"/>
<name>A0A3M7QPG4_BRAPC</name>
<accession>A0A3M7QPG4</accession>
<dbReference type="InterPro" id="IPR016187">
    <property type="entry name" value="CTDL_fold"/>
</dbReference>
<dbReference type="Proteomes" id="UP000276133">
    <property type="component" value="Unassembled WGS sequence"/>
</dbReference>
<dbReference type="InterPro" id="IPR001304">
    <property type="entry name" value="C-type_lectin-like"/>
</dbReference>
<protein>
    <recommendedName>
        <fullName evidence="1">C-type lectin domain-containing protein</fullName>
    </recommendedName>
</protein>
<dbReference type="CDD" id="cd00037">
    <property type="entry name" value="CLECT"/>
    <property type="match status" value="1"/>
</dbReference>
<comment type="caution">
    <text evidence="2">The sequence shown here is derived from an EMBL/GenBank/DDBJ whole genome shotgun (WGS) entry which is preliminary data.</text>
</comment>
<dbReference type="EMBL" id="REGN01005469">
    <property type="protein sequence ID" value="RNA13232.1"/>
    <property type="molecule type" value="Genomic_DNA"/>
</dbReference>
<evidence type="ECO:0000313" key="3">
    <source>
        <dbReference type="Proteomes" id="UP000276133"/>
    </source>
</evidence>
<dbReference type="SMART" id="SM00034">
    <property type="entry name" value="CLECT"/>
    <property type="match status" value="1"/>
</dbReference>
<organism evidence="2 3">
    <name type="scientific">Brachionus plicatilis</name>
    <name type="common">Marine rotifer</name>
    <name type="synonym">Brachionus muelleri</name>
    <dbReference type="NCBI Taxonomy" id="10195"/>
    <lineage>
        <taxon>Eukaryota</taxon>
        <taxon>Metazoa</taxon>
        <taxon>Spiralia</taxon>
        <taxon>Gnathifera</taxon>
        <taxon>Rotifera</taxon>
        <taxon>Eurotatoria</taxon>
        <taxon>Monogononta</taxon>
        <taxon>Pseudotrocha</taxon>
        <taxon>Ploima</taxon>
        <taxon>Brachionidae</taxon>
        <taxon>Brachionus</taxon>
    </lineage>
</organism>
<dbReference type="Gene3D" id="3.10.100.10">
    <property type="entry name" value="Mannose-Binding Protein A, subunit A"/>
    <property type="match status" value="1"/>
</dbReference>
<feature type="domain" description="C-type lectin" evidence="1">
    <location>
        <begin position="44"/>
        <end position="192"/>
    </location>
</feature>
<dbReference type="PANTHER" id="PTHR45710:SF26">
    <property type="entry name" value="RH26557P"/>
    <property type="match status" value="1"/>
</dbReference>